<dbReference type="Gene3D" id="3.50.30.50">
    <property type="entry name" value="Putative cyclase"/>
    <property type="match status" value="1"/>
</dbReference>
<proteinExistence type="predicted"/>
<dbReference type="PANTHER" id="PTHR31118">
    <property type="entry name" value="CYCLASE-LIKE PROTEIN 2"/>
    <property type="match status" value="1"/>
</dbReference>
<name>A0ABX0DWU8_9ACTN</name>
<dbReference type="RefSeq" id="WP_165342928.1">
    <property type="nucleotide sequence ID" value="NZ_JAAKZX010000126.1"/>
</dbReference>
<keyword evidence="2" id="KW-1185">Reference proteome</keyword>
<dbReference type="InterPro" id="IPR037175">
    <property type="entry name" value="KFase_sf"/>
</dbReference>
<dbReference type="InterPro" id="IPR007325">
    <property type="entry name" value="KFase/CYL"/>
</dbReference>
<evidence type="ECO:0000313" key="1">
    <source>
        <dbReference type="EMBL" id="NGO46390.1"/>
    </source>
</evidence>
<protein>
    <submittedName>
        <fullName evidence="1">Cyclase family protein</fullName>
    </submittedName>
</protein>
<dbReference type="Proteomes" id="UP001518140">
    <property type="component" value="Unassembled WGS sequence"/>
</dbReference>
<organism evidence="1 2">
    <name type="scientific">Streptomyces ureilyticus</name>
    <dbReference type="NCBI Taxonomy" id="1775131"/>
    <lineage>
        <taxon>Bacteria</taxon>
        <taxon>Bacillati</taxon>
        <taxon>Actinomycetota</taxon>
        <taxon>Actinomycetes</taxon>
        <taxon>Kitasatosporales</taxon>
        <taxon>Streptomycetaceae</taxon>
        <taxon>Streptomyces</taxon>
    </lineage>
</organism>
<reference evidence="1 2" key="1">
    <citation type="submission" date="2020-02" db="EMBL/GenBank/DDBJ databases">
        <title>Whole-genome analyses of novel actinobacteria.</title>
        <authorList>
            <person name="Sahin N."/>
            <person name="Tokatli A."/>
        </authorList>
    </citation>
    <scope>NUCLEOTIDE SEQUENCE [LARGE SCALE GENOMIC DNA]</scope>
    <source>
        <strain evidence="1 2">YC419</strain>
    </source>
</reference>
<evidence type="ECO:0000313" key="2">
    <source>
        <dbReference type="Proteomes" id="UP001518140"/>
    </source>
</evidence>
<dbReference type="PANTHER" id="PTHR31118:SF12">
    <property type="entry name" value="CYCLASE-LIKE PROTEIN 2"/>
    <property type="match status" value="1"/>
</dbReference>
<sequence>MPGQALVRVELTAPLSADTPVLDLPPDMAPIPRFRLEELAKYDERGRTSYQNGIHTGEHVGTHFDAPRHWVTGADLEDVASVPATRLVAPAVVIDRTHEADEDPDYLLRREDIEEWQREHGALPEGWLLFRTGWAARSHDQVRFLNADEHGQHTPGVDPECARWPAEETPILGFGVETVGTDAGQAFRFDPEFPVHSHLLGAGKYGITQLRNLHLLPPTGALLIVAPLRIVGGSGSPARVLALVENGAK</sequence>
<dbReference type="SUPFAM" id="SSF102198">
    <property type="entry name" value="Putative cyclase"/>
    <property type="match status" value="1"/>
</dbReference>
<dbReference type="EMBL" id="JAAKZX010000126">
    <property type="protein sequence ID" value="NGO46390.1"/>
    <property type="molecule type" value="Genomic_DNA"/>
</dbReference>
<accession>A0ABX0DWU8</accession>
<gene>
    <name evidence="1" type="ORF">G6048_31080</name>
</gene>
<dbReference type="Pfam" id="PF04199">
    <property type="entry name" value="Cyclase"/>
    <property type="match status" value="1"/>
</dbReference>
<comment type="caution">
    <text evidence="1">The sequence shown here is derived from an EMBL/GenBank/DDBJ whole genome shotgun (WGS) entry which is preliminary data.</text>
</comment>